<proteinExistence type="predicted"/>
<sequence length="143" mass="15057">MSSYRLLLLVLLLASCSGKKDVAPSSYSSPYLGFYSGQYTKTTIIGGAAPKTIIGGGYESIGPEPYGDPKRLIIYADTARMIILGESVNGGTNFTLIPSLPANDPKATSLSSGYLSLTGFSFSQTIISPANNFTQTITSVGKR</sequence>
<dbReference type="PROSITE" id="PS51257">
    <property type="entry name" value="PROKAR_LIPOPROTEIN"/>
    <property type="match status" value="1"/>
</dbReference>
<reference evidence="1 2" key="1">
    <citation type="submission" date="2019-12" db="EMBL/GenBank/DDBJ databases">
        <title>Spirosoma sp. HMF4905 genome sequencing and assembly.</title>
        <authorList>
            <person name="Kang H."/>
            <person name="Cha I."/>
            <person name="Kim H."/>
            <person name="Joh K."/>
        </authorList>
    </citation>
    <scope>NUCLEOTIDE SEQUENCE [LARGE SCALE GENOMIC DNA]</scope>
    <source>
        <strain evidence="1 2">HMF4905</strain>
    </source>
</reference>
<protein>
    <submittedName>
        <fullName evidence="1">Uncharacterized protein</fullName>
    </submittedName>
</protein>
<name>A0A7K1SQA1_9BACT</name>
<organism evidence="1 2">
    <name type="scientific">Spirosoma arboris</name>
    <dbReference type="NCBI Taxonomy" id="2682092"/>
    <lineage>
        <taxon>Bacteria</taxon>
        <taxon>Pseudomonadati</taxon>
        <taxon>Bacteroidota</taxon>
        <taxon>Cytophagia</taxon>
        <taxon>Cytophagales</taxon>
        <taxon>Cytophagaceae</taxon>
        <taxon>Spirosoma</taxon>
    </lineage>
</organism>
<evidence type="ECO:0000313" key="2">
    <source>
        <dbReference type="Proteomes" id="UP000436006"/>
    </source>
</evidence>
<dbReference type="RefSeq" id="WP_157590757.1">
    <property type="nucleotide sequence ID" value="NZ_WPIN01000029.1"/>
</dbReference>
<accession>A0A7K1SQA1</accession>
<gene>
    <name evidence="1" type="ORF">GO755_38445</name>
</gene>
<dbReference type="EMBL" id="WPIN01000029">
    <property type="protein sequence ID" value="MVM35957.1"/>
    <property type="molecule type" value="Genomic_DNA"/>
</dbReference>
<dbReference type="Proteomes" id="UP000436006">
    <property type="component" value="Unassembled WGS sequence"/>
</dbReference>
<keyword evidence="2" id="KW-1185">Reference proteome</keyword>
<evidence type="ECO:0000313" key="1">
    <source>
        <dbReference type="EMBL" id="MVM35957.1"/>
    </source>
</evidence>
<dbReference type="AlphaFoldDB" id="A0A7K1SQA1"/>
<comment type="caution">
    <text evidence="1">The sequence shown here is derived from an EMBL/GenBank/DDBJ whole genome shotgun (WGS) entry which is preliminary data.</text>
</comment>